<dbReference type="InterPro" id="IPR009078">
    <property type="entry name" value="Ferritin-like_SF"/>
</dbReference>
<organism evidence="2 3">
    <name type="scientific">Methylobacterium soli</name>
    <dbReference type="NCBI Taxonomy" id="553447"/>
    <lineage>
        <taxon>Bacteria</taxon>
        <taxon>Pseudomonadati</taxon>
        <taxon>Pseudomonadota</taxon>
        <taxon>Alphaproteobacteria</taxon>
        <taxon>Hyphomicrobiales</taxon>
        <taxon>Methylobacteriaceae</taxon>
        <taxon>Methylobacterium</taxon>
    </lineage>
</organism>
<evidence type="ECO:0000256" key="1">
    <source>
        <dbReference type="SAM" id="Coils"/>
    </source>
</evidence>
<dbReference type="Proteomes" id="UP000474159">
    <property type="component" value="Unassembled WGS sequence"/>
</dbReference>
<gene>
    <name evidence="2" type="ORF">F6X53_24960</name>
</gene>
<evidence type="ECO:0000313" key="3">
    <source>
        <dbReference type="Proteomes" id="UP000474159"/>
    </source>
</evidence>
<proteinExistence type="predicted"/>
<dbReference type="AlphaFoldDB" id="A0A6L3SRJ3"/>
<dbReference type="EMBL" id="VZZK01000034">
    <property type="protein sequence ID" value="KAB1075418.1"/>
    <property type="molecule type" value="Genomic_DNA"/>
</dbReference>
<feature type="coiled-coil region" evidence="1">
    <location>
        <begin position="35"/>
        <end position="62"/>
    </location>
</feature>
<dbReference type="SUPFAM" id="SSF47240">
    <property type="entry name" value="Ferritin-like"/>
    <property type="match status" value="1"/>
</dbReference>
<keyword evidence="3" id="KW-1185">Reference proteome</keyword>
<evidence type="ECO:0000313" key="2">
    <source>
        <dbReference type="EMBL" id="KAB1075418.1"/>
    </source>
</evidence>
<comment type="caution">
    <text evidence="2">The sequence shown here is derived from an EMBL/GenBank/DDBJ whole genome shotgun (WGS) entry which is preliminary data.</text>
</comment>
<keyword evidence="1" id="KW-0175">Coiled coil</keyword>
<sequence length="66" mass="7016">MGEPQLGPNQTAHEALREGARQVVEAHDAVTAAVAREAVDEAIEAEKRLESAVERLRVLLAKGEGA</sequence>
<accession>A0A6L3SRJ3</accession>
<reference evidence="2 3" key="1">
    <citation type="submission" date="2019-09" db="EMBL/GenBank/DDBJ databases">
        <title>YIM 48816 draft genome.</title>
        <authorList>
            <person name="Jiang L."/>
        </authorList>
    </citation>
    <scope>NUCLEOTIDE SEQUENCE [LARGE SCALE GENOMIC DNA]</scope>
    <source>
        <strain evidence="2 3">YIM 48816</strain>
    </source>
</reference>
<dbReference type="RefSeq" id="WP_151003404.1">
    <property type="nucleotide sequence ID" value="NZ_BPQY01000036.1"/>
</dbReference>
<name>A0A6L3SRJ3_9HYPH</name>
<protein>
    <submittedName>
        <fullName evidence="2">Uncharacterized protein</fullName>
    </submittedName>
</protein>